<evidence type="ECO:0000256" key="8">
    <source>
        <dbReference type="ARBA" id="ARBA00077251"/>
    </source>
</evidence>
<evidence type="ECO:0000256" key="1">
    <source>
        <dbReference type="ARBA" id="ARBA00011076"/>
    </source>
</evidence>
<dbReference type="FunFam" id="1.10.238.210:FF:000002">
    <property type="entry name" value="Blast:Glutaminase kidney isoform, mitochondrial"/>
    <property type="match status" value="1"/>
</dbReference>
<keyword evidence="5" id="KW-0378">Hydrolase</keyword>
<feature type="domain" description="Glutaminase EF-hand" evidence="11">
    <location>
        <begin position="131"/>
        <end position="220"/>
    </location>
</feature>
<feature type="region of interest" description="Disordered" evidence="10">
    <location>
        <begin position="671"/>
        <end position="694"/>
    </location>
</feature>
<proteinExistence type="inferred from homology"/>
<dbReference type="InterPro" id="IPR012338">
    <property type="entry name" value="Beta-lactam/transpept-like"/>
</dbReference>
<name>A0A835GLS5_SPOEX</name>
<keyword evidence="6 9" id="KW-0040">ANK repeat</keyword>
<evidence type="ECO:0000256" key="9">
    <source>
        <dbReference type="PROSITE-ProRule" id="PRU00023"/>
    </source>
</evidence>
<evidence type="ECO:0000313" key="13">
    <source>
        <dbReference type="Proteomes" id="UP000648187"/>
    </source>
</evidence>
<dbReference type="EMBL" id="JACKWZ010000024">
    <property type="protein sequence ID" value="KAF9421425.1"/>
    <property type="molecule type" value="Genomic_DNA"/>
</dbReference>
<comment type="caution">
    <text evidence="12">The sequence shown here is derived from an EMBL/GenBank/DDBJ whole genome shotgun (WGS) entry which is preliminary data.</text>
</comment>
<dbReference type="InterPro" id="IPR041541">
    <property type="entry name" value="Glutaminase_EF-hand"/>
</dbReference>
<dbReference type="EC" id="3.5.1.2" evidence="3"/>
<dbReference type="PANTHER" id="PTHR12544:SF29">
    <property type="entry name" value="GLUTAMINASE"/>
    <property type="match status" value="1"/>
</dbReference>
<evidence type="ECO:0000256" key="3">
    <source>
        <dbReference type="ARBA" id="ARBA00012918"/>
    </source>
</evidence>
<evidence type="ECO:0000256" key="6">
    <source>
        <dbReference type="ARBA" id="ARBA00023043"/>
    </source>
</evidence>
<dbReference type="GO" id="GO:0006537">
    <property type="term" value="P:glutamate biosynthetic process"/>
    <property type="evidence" value="ECO:0007669"/>
    <property type="project" value="TreeGrafter"/>
</dbReference>
<dbReference type="Gene3D" id="3.40.710.10">
    <property type="entry name" value="DD-peptidase/beta-lactamase superfamily"/>
    <property type="match status" value="1"/>
</dbReference>
<dbReference type="SUPFAM" id="SSF48403">
    <property type="entry name" value="Ankyrin repeat"/>
    <property type="match status" value="1"/>
</dbReference>
<dbReference type="PROSITE" id="PS50297">
    <property type="entry name" value="ANK_REP_REGION"/>
    <property type="match status" value="1"/>
</dbReference>
<evidence type="ECO:0000256" key="5">
    <source>
        <dbReference type="ARBA" id="ARBA00022801"/>
    </source>
</evidence>
<comment type="catalytic activity">
    <reaction evidence="7">
        <text>L-glutamine + H2O = L-glutamate + NH4(+)</text>
        <dbReference type="Rhea" id="RHEA:15889"/>
        <dbReference type="ChEBI" id="CHEBI:15377"/>
        <dbReference type="ChEBI" id="CHEBI:28938"/>
        <dbReference type="ChEBI" id="CHEBI:29985"/>
        <dbReference type="ChEBI" id="CHEBI:58359"/>
        <dbReference type="EC" id="3.5.1.2"/>
    </reaction>
</comment>
<dbReference type="Pfam" id="PF12796">
    <property type="entry name" value="Ank_2"/>
    <property type="match status" value="1"/>
</dbReference>
<comment type="similarity">
    <text evidence="1">Belongs to the glutaminase family.</text>
</comment>
<dbReference type="SMART" id="SM00248">
    <property type="entry name" value="ANK"/>
    <property type="match status" value="1"/>
</dbReference>
<keyword evidence="13" id="KW-1185">Reference proteome</keyword>
<sequence length="694" mass="77903">MAQCVVRGSVGHFARYSAQFVQFTARTHPSQPSRNSGMRYLYNSGFEEFMMECDNSFEAAAMSTRQLCRLVTARPLAKPNHSICTCYRHYSQVRPVYVISKPEKWRNSAPHFYSVQSLDMRAREGPHKNADDVLFDMFKNEDTGLLPVGKFLAALRTTGIRKNDNRVKEVMHNLYKVHKQSNFEGGSPETLKLDRKTFKEVIAPNIVLITRAFRSQFVIPDFQDFIKDVEEMYWAAKSNTDGKVASYIPQLARASSENWGVSICTIDGQRFSIGDVTVPFTLQSCSKPLTYAMALETLGPDVVHKYVGTEPSGRNFNELVLDYNMKPHNPMINAGAILVCSLLKTLDRPEMTLAEKFDYVMSFFSRLAGNESLGFNNAVFLSEREAADRNYALGFYMREHKCYPEKTNFRECMDFYFQCCSMEANCDIMSIMAATLANGGICPITDEKVLRPDSVRNVLSLMHSCGMYDYSGQFAFKVGLPAKSGVSGAMLIVVPNVMGICTWSPPLDPLGNSCRGLQFCDDMIKRFNFHKYDNIRYASHKKDPRRYKFESAGLNIVNLLFSAASGDLSALRRHHLSGMDMTLSDYDGRTALHLAAAEGHLSCVDFLLAQCGVPHDPRDRWGSRPLNEAETFGHTAVVQYLKEWELTHPTDKTVAAAAGASDVDDILKVKPDADDAVKDPSIQEIVSRNGDKPQ</sequence>
<dbReference type="Gene3D" id="1.10.238.210">
    <property type="match status" value="1"/>
</dbReference>
<dbReference type="Proteomes" id="UP000648187">
    <property type="component" value="Unassembled WGS sequence"/>
</dbReference>
<dbReference type="AlphaFoldDB" id="A0A835GLS5"/>
<reference evidence="12" key="1">
    <citation type="submission" date="2020-08" db="EMBL/GenBank/DDBJ databases">
        <title>Spodoptera exigua strain:BAW_Kor-Di-RS1 Genome sequencing and assembly.</title>
        <authorList>
            <person name="Kim J."/>
            <person name="Nam H.Y."/>
            <person name="Kwon M."/>
            <person name="Choi J.H."/>
            <person name="Cho S.R."/>
            <person name="Kim G.-H."/>
        </authorList>
    </citation>
    <scope>NUCLEOTIDE SEQUENCE</scope>
    <source>
        <strain evidence="12">BAW_Kor-Di-RS1</strain>
        <tissue evidence="12">Whole-body</tissue>
    </source>
</reference>
<dbReference type="InterPro" id="IPR015868">
    <property type="entry name" value="Glutaminase"/>
</dbReference>
<dbReference type="InterPro" id="IPR002110">
    <property type="entry name" value="Ankyrin_rpt"/>
</dbReference>
<comment type="subunit">
    <text evidence="2">Homotetramer.</text>
</comment>
<dbReference type="SUPFAM" id="SSF56601">
    <property type="entry name" value="beta-lactamase/transpeptidase-like"/>
    <property type="match status" value="1"/>
</dbReference>
<dbReference type="FunFam" id="3.40.710.10:FF:000008">
    <property type="entry name" value="Glutaminase, isoform E"/>
    <property type="match status" value="1"/>
</dbReference>
<protein>
    <recommendedName>
        <fullName evidence="3">glutaminase</fullName>
        <ecNumber evidence="3">3.5.1.2</ecNumber>
    </recommendedName>
    <alternativeName>
        <fullName evidence="8">L-glutamine amidohydrolase</fullName>
    </alternativeName>
</protein>
<dbReference type="NCBIfam" id="TIGR03814">
    <property type="entry name" value="Gln_ase"/>
    <property type="match status" value="1"/>
</dbReference>
<dbReference type="PANTHER" id="PTHR12544">
    <property type="entry name" value="GLUTAMINASE"/>
    <property type="match status" value="1"/>
</dbReference>
<evidence type="ECO:0000256" key="10">
    <source>
        <dbReference type="SAM" id="MobiDB-lite"/>
    </source>
</evidence>
<evidence type="ECO:0000256" key="7">
    <source>
        <dbReference type="ARBA" id="ARBA00049534"/>
    </source>
</evidence>
<gene>
    <name evidence="12" type="ORF">HW555_002640</name>
</gene>
<evidence type="ECO:0000259" key="11">
    <source>
        <dbReference type="Pfam" id="PF17959"/>
    </source>
</evidence>
<accession>A0A835GLS5</accession>
<organism evidence="12 13">
    <name type="scientific">Spodoptera exigua</name>
    <name type="common">Beet armyworm</name>
    <name type="synonym">Noctua fulgens</name>
    <dbReference type="NCBI Taxonomy" id="7107"/>
    <lineage>
        <taxon>Eukaryota</taxon>
        <taxon>Metazoa</taxon>
        <taxon>Ecdysozoa</taxon>
        <taxon>Arthropoda</taxon>
        <taxon>Hexapoda</taxon>
        <taxon>Insecta</taxon>
        <taxon>Pterygota</taxon>
        <taxon>Neoptera</taxon>
        <taxon>Endopterygota</taxon>
        <taxon>Lepidoptera</taxon>
        <taxon>Glossata</taxon>
        <taxon>Ditrysia</taxon>
        <taxon>Noctuoidea</taxon>
        <taxon>Noctuidae</taxon>
        <taxon>Amphipyrinae</taxon>
        <taxon>Spodoptera</taxon>
    </lineage>
</organism>
<dbReference type="InterPro" id="IPR036770">
    <property type="entry name" value="Ankyrin_rpt-contain_sf"/>
</dbReference>
<dbReference type="Gene3D" id="1.25.40.20">
    <property type="entry name" value="Ankyrin repeat-containing domain"/>
    <property type="match status" value="1"/>
</dbReference>
<keyword evidence="4" id="KW-0677">Repeat</keyword>
<dbReference type="Pfam" id="PF04960">
    <property type="entry name" value="Glutaminase"/>
    <property type="match status" value="1"/>
</dbReference>
<dbReference type="PROSITE" id="PS50088">
    <property type="entry name" value="ANK_REPEAT"/>
    <property type="match status" value="1"/>
</dbReference>
<dbReference type="HAMAP" id="MF_00313">
    <property type="entry name" value="Glutaminase"/>
    <property type="match status" value="1"/>
</dbReference>
<feature type="repeat" description="ANK" evidence="9">
    <location>
        <begin position="587"/>
        <end position="608"/>
    </location>
</feature>
<evidence type="ECO:0000313" key="12">
    <source>
        <dbReference type="EMBL" id="KAF9421425.1"/>
    </source>
</evidence>
<dbReference type="Pfam" id="PF17959">
    <property type="entry name" value="EF-hand_14"/>
    <property type="match status" value="1"/>
</dbReference>
<dbReference type="FunFam" id="1.25.40.20:FF:000069">
    <property type="entry name" value="Glutaminase, isoform E"/>
    <property type="match status" value="1"/>
</dbReference>
<dbReference type="GO" id="GO:0006543">
    <property type="term" value="P:L-glutamine catabolic process"/>
    <property type="evidence" value="ECO:0007669"/>
    <property type="project" value="TreeGrafter"/>
</dbReference>
<evidence type="ECO:0000256" key="2">
    <source>
        <dbReference type="ARBA" id="ARBA00011881"/>
    </source>
</evidence>
<dbReference type="GO" id="GO:0004359">
    <property type="term" value="F:glutaminase activity"/>
    <property type="evidence" value="ECO:0007669"/>
    <property type="project" value="UniProtKB-EC"/>
</dbReference>
<evidence type="ECO:0000256" key="4">
    <source>
        <dbReference type="ARBA" id="ARBA00022737"/>
    </source>
</evidence>